<keyword evidence="6" id="KW-1185">Reference proteome</keyword>
<feature type="compositionally biased region" description="Basic and acidic residues" evidence="3">
    <location>
        <begin position="1"/>
        <end position="14"/>
    </location>
</feature>
<gene>
    <name evidence="5" type="ORF">B0J12DRAFT_735695</name>
</gene>
<keyword evidence="1 2" id="KW-0694">RNA-binding</keyword>
<dbReference type="Gene3D" id="3.30.70.330">
    <property type="match status" value="1"/>
</dbReference>
<dbReference type="EMBL" id="JAGTJR010000003">
    <property type="protein sequence ID" value="KAH7062114.1"/>
    <property type="molecule type" value="Genomic_DNA"/>
</dbReference>
<protein>
    <submittedName>
        <fullName evidence="5">U2 small nuclear ribonucleoprotein B</fullName>
    </submittedName>
</protein>
<dbReference type="InterPro" id="IPR045164">
    <property type="entry name" value="RBM41/RNPC3"/>
</dbReference>
<feature type="compositionally biased region" description="Basic and acidic residues" evidence="3">
    <location>
        <begin position="158"/>
        <end position="177"/>
    </location>
</feature>
<dbReference type="SUPFAM" id="SSF54928">
    <property type="entry name" value="RNA-binding domain, RBD"/>
    <property type="match status" value="1"/>
</dbReference>
<evidence type="ECO:0000256" key="2">
    <source>
        <dbReference type="PROSITE-ProRule" id="PRU00176"/>
    </source>
</evidence>
<dbReference type="Proteomes" id="UP000774617">
    <property type="component" value="Unassembled WGS sequence"/>
</dbReference>
<feature type="domain" description="RRM" evidence="4">
    <location>
        <begin position="24"/>
        <end position="103"/>
    </location>
</feature>
<evidence type="ECO:0000259" key="4">
    <source>
        <dbReference type="PROSITE" id="PS50102"/>
    </source>
</evidence>
<reference evidence="5 6" key="1">
    <citation type="journal article" date="2021" name="Nat. Commun.">
        <title>Genetic determinants of endophytism in the Arabidopsis root mycobiome.</title>
        <authorList>
            <person name="Mesny F."/>
            <person name="Miyauchi S."/>
            <person name="Thiergart T."/>
            <person name="Pickel B."/>
            <person name="Atanasova L."/>
            <person name="Karlsson M."/>
            <person name="Huettel B."/>
            <person name="Barry K.W."/>
            <person name="Haridas S."/>
            <person name="Chen C."/>
            <person name="Bauer D."/>
            <person name="Andreopoulos W."/>
            <person name="Pangilinan J."/>
            <person name="LaButti K."/>
            <person name="Riley R."/>
            <person name="Lipzen A."/>
            <person name="Clum A."/>
            <person name="Drula E."/>
            <person name="Henrissat B."/>
            <person name="Kohler A."/>
            <person name="Grigoriev I.V."/>
            <person name="Martin F.M."/>
            <person name="Hacquard S."/>
        </authorList>
    </citation>
    <scope>NUCLEOTIDE SEQUENCE [LARGE SCALE GENOMIC DNA]</scope>
    <source>
        <strain evidence="5 6">MPI-SDFR-AT-0080</strain>
    </source>
</reference>
<keyword evidence="5" id="KW-0687">Ribonucleoprotein</keyword>
<comment type="caution">
    <text evidence="5">The sequence shown here is derived from an EMBL/GenBank/DDBJ whole genome shotgun (WGS) entry which is preliminary data.</text>
</comment>
<dbReference type="SMART" id="SM00360">
    <property type="entry name" value="RRM"/>
    <property type="match status" value="1"/>
</dbReference>
<dbReference type="InterPro" id="IPR035979">
    <property type="entry name" value="RBD_domain_sf"/>
</dbReference>
<feature type="region of interest" description="Disordered" evidence="3">
    <location>
        <begin position="134"/>
        <end position="198"/>
    </location>
</feature>
<evidence type="ECO:0000256" key="1">
    <source>
        <dbReference type="ARBA" id="ARBA00022884"/>
    </source>
</evidence>
<name>A0ABQ8GPL2_9PEZI</name>
<dbReference type="InterPro" id="IPR012677">
    <property type="entry name" value="Nucleotide-bd_a/b_plait_sf"/>
</dbReference>
<evidence type="ECO:0000313" key="5">
    <source>
        <dbReference type="EMBL" id="KAH7062114.1"/>
    </source>
</evidence>
<evidence type="ECO:0000256" key="3">
    <source>
        <dbReference type="SAM" id="MobiDB-lite"/>
    </source>
</evidence>
<dbReference type="CDD" id="cd12246">
    <property type="entry name" value="RRM1_U1A_like"/>
    <property type="match status" value="1"/>
</dbReference>
<sequence length="198" mass="21589">MAARPKTDTARADQAKPAGPPPNQTLYCSNLPDKLPKKNLKRQLYLIFSTYGSVLDIITLKTIKMRGQAHIVFQDIPKATQAMRSLQGFEFFGKKMSIQYAKSKSNYVAKLDGTFNQPQVAHPGPATVAPTSLQQSIFNNPPSSLPAPPVANGVDGADNTKRKAEESGAGEAKRAKIEQPPAEEDEDDEAEMEMDESD</sequence>
<accession>A0ABQ8GPL2</accession>
<dbReference type="PROSITE" id="PS50102">
    <property type="entry name" value="RRM"/>
    <property type="match status" value="1"/>
</dbReference>
<dbReference type="PANTHER" id="PTHR16105:SF0">
    <property type="entry name" value="RNA-BINDING REGION-CONTAINING PROTEIN 3"/>
    <property type="match status" value="1"/>
</dbReference>
<organism evidence="5 6">
    <name type="scientific">Macrophomina phaseolina</name>
    <dbReference type="NCBI Taxonomy" id="35725"/>
    <lineage>
        <taxon>Eukaryota</taxon>
        <taxon>Fungi</taxon>
        <taxon>Dikarya</taxon>
        <taxon>Ascomycota</taxon>
        <taxon>Pezizomycotina</taxon>
        <taxon>Dothideomycetes</taxon>
        <taxon>Dothideomycetes incertae sedis</taxon>
        <taxon>Botryosphaeriales</taxon>
        <taxon>Botryosphaeriaceae</taxon>
        <taxon>Macrophomina</taxon>
    </lineage>
</organism>
<feature type="compositionally biased region" description="Acidic residues" evidence="3">
    <location>
        <begin position="181"/>
        <end position="198"/>
    </location>
</feature>
<feature type="region of interest" description="Disordered" evidence="3">
    <location>
        <begin position="1"/>
        <end position="25"/>
    </location>
</feature>
<dbReference type="GO" id="GO:1990904">
    <property type="term" value="C:ribonucleoprotein complex"/>
    <property type="evidence" value="ECO:0007669"/>
    <property type="project" value="UniProtKB-KW"/>
</dbReference>
<dbReference type="PANTHER" id="PTHR16105">
    <property type="entry name" value="RNA-BINDING REGION-CONTAINING PROTEIN 3"/>
    <property type="match status" value="1"/>
</dbReference>
<proteinExistence type="predicted"/>
<dbReference type="InterPro" id="IPR000504">
    <property type="entry name" value="RRM_dom"/>
</dbReference>
<evidence type="ECO:0000313" key="6">
    <source>
        <dbReference type="Proteomes" id="UP000774617"/>
    </source>
</evidence>
<dbReference type="Pfam" id="PF00076">
    <property type="entry name" value="RRM_1"/>
    <property type="match status" value="1"/>
</dbReference>